<name>A0ABR7QXB1_9GAMM</name>
<evidence type="ECO:0000313" key="2">
    <source>
        <dbReference type="Proteomes" id="UP000651208"/>
    </source>
</evidence>
<keyword evidence="2" id="KW-1185">Reference proteome</keyword>
<dbReference type="EMBL" id="JABURY010000011">
    <property type="protein sequence ID" value="MBC9130696.1"/>
    <property type="molecule type" value="Genomic_DNA"/>
</dbReference>
<dbReference type="RefSeq" id="WP_187755144.1">
    <property type="nucleotide sequence ID" value="NZ_JABURY010000011.1"/>
</dbReference>
<protein>
    <submittedName>
        <fullName evidence="1">Uncharacterized protein</fullName>
    </submittedName>
</protein>
<proteinExistence type="predicted"/>
<comment type="caution">
    <text evidence="1">The sequence shown here is derived from an EMBL/GenBank/DDBJ whole genome shotgun (WGS) entry which is preliminary data.</text>
</comment>
<gene>
    <name evidence="1" type="ORF">FcAc13_05160</name>
</gene>
<evidence type="ECO:0000313" key="1">
    <source>
        <dbReference type="EMBL" id="MBC9130696.1"/>
    </source>
</evidence>
<sequence>MTGELSPIDKAIRAIGGNKSELARLVGCSPSNITNIKARGGKIPCRNKEIRDKWLSVTGLSKKELFPDLYS</sequence>
<dbReference type="Proteomes" id="UP000651208">
    <property type="component" value="Unassembled WGS sequence"/>
</dbReference>
<dbReference type="Gene3D" id="1.10.260.40">
    <property type="entry name" value="lambda repressor-like DNA-binding domains"/>
    <property type="match status" value="1"/>
</dbReference>
<dbReference type="InterPro" id="IPR010982">
    <property type="entry name" value="Lambda_DNA-bd_dom_sf"/>
</dbReference>
<organism evidence="1 2">
    <name type="scientific">Frischella japonica</name>
    <dbReference type="NCBI Taxonomy" id="2741544"/>
    <lineage>
        <taxon>Bacteria</taxon>
        <taxon>Pseudomonadati</taxon>
        <taxon>Pseudomonadota</taxon>
        <taxon>Gammaproteobacteria</taxon>
        <taxon>Orbales</taxon>
        <taxon>Orbaceae</taxon>
        <taxon>Frischella</taxon>
    </lineage>
</organism>
<reference evidence="1 2" key="1">
    <citation type="submission" date="2020-06" db="EMBL/GenBank/DDBJ databases">
        <title>Frischella cerana isolated from Apis cerana gut homogenate.</title>
        <authorList>
            <person name="Wolter L.A."/>
            <person name="Suenami S."/>
            <person name="Miyazaki R."/>
        </authorList>
    </citation>
    <scope>NUCLEOTIDE SEQUENCE [LARGE SCALE GENOMIC DNA]</scope>
    <source>
        <strain evidence="1 2">Ac13</strain>
    </source>
</reference>
<accession>A0ABR7QXB1</accession>